<evidence type="ECO:0000259" key="2">
    <source>
        <dbReference type="PROSITE" id="PS50181"/>
    </source>
</evidence>
<dbReference type="OrthoDB" id="10257471at2759"/>
<evidence type="ECO:0000256" key="1">
    <source>
        <dbReference type="SAM" id="MobiDB-lite"/>
    </source>
</evidence>
<dbReference type="Pfam" id="PF12937">
    <property type="entry name" value="F-box-like"/>
    <property type="match status" value="1"/>
</dbReference>
<dbReference type="EMBL" id="MDYQ01000497">
    <property type="protein sequence ID" value="PRP74146.1"/>
    <property type="molecule type" value="Genomic_DNA"/>
</dbReference>
<dbReference type="InParanoid" id="A0A2P6MR45"/>
<organism evidence="3 4">
    <name type="scientific">Planoprotostelium fungivorum</name>
    <dbReference type="NCBI Taxonomy" id="1890364"/>
    <lineage>
        <taxon>Eukaryota</taxon>
        <taxon>Amoebozoa</taxon>
        <taxon>Evosea</taxon>
        <taxon>Variosea</taxon>
        <taxon>Cavosteliida</taxon>
        <taxon>Cavosteliaceae</taxon>
        <taxon>Planoprotostelium</taxon>
    </lineage>
</organism>
<dbReference type="SUPFAM" id="SSF81383">
    <property type="entry name" value="F-box domain"/>
    <property type="match status" value="1"/>
</dbReference>
<evidence type="ECO:0000313" key="3">
    <source>
        <dbReference type="EMBL" id="PRP74146.1"/>
    </source>
</evidence>
<dbReference type="Proteomes" id="UP000241769">
    <property type="component" value="Unassembled WGS sequence"/>
</dbReference>
<dbReference type="PROSITE" id="PS50181">
    <property type="entry name" value="FBOX"/>
    <property type="match status" value="1"/>
</dbReference>
<gene>
    <name evidence="3" type="ORF">PROFUN_06471</name>
</gene>
<protein>
    <recommendedName>
        <fullName evidence="2">F-box domain-containing protein</fullName>
    </recommendedName>
</protein>
<feature type="region of interest" description="Disordered" evidence="1">
    <location>
        <begin position="262"/>
        <end position="288"/>
    </location>
</feature>
<evidence type="ECO:0000313" key="4">
    <source>
        <dbReference type="Proteomes" id="UP000241769"/>
    </source>
</evidence>
<name>A0A2P6MR45_9EUKA</name>
<keyword evidence="4" id="KW-1185">Reference proteome</keyword>
<sequence>MIKCRPGDDKLGLDLRGSSKEENDVPVRCGPPSKYLEGLRPYKRIKPCQFCVEAILKDFKNVGPPWEGAIAIRKGLNHTERFADPTVNSVSLATRANLQAEKLTGRLIHPHPLKHTDEVIITIEQAMPRRVGLAKPCNGHFDQLPQKVLLQIFRYLKAKDLATCSSVSKMFYHMSNSIELWESLYRLAYTSTYTLFCNLAKKNPRAPSKDWKMEFLRKYTDKKCEECGLSYNLYNRSSHVHKSSAVKRIEDSPRLIEARNPRKRIKSQSKATTISPISTPTTSIPGSPAFDLRRSYDSDCSSLDFHAIAPISPVSAADSHQGSPLSDRTCEEFSVFEDSSCTDNPLWHQISQYDVPQTTELEDYFNNDTITMGYNSWGKEDDWMDMTPCKQKLPSAQFSEIDRFFASSITELQ</sequence>
<feature type="domain" description="F-box" evidence="2">
    <location>
        <begin position="138"/>
        <end position="184"/>
    </location>
</feature>
<proteinExistence type="predicted"/>
<dbReference type="GO" id="GO:0019005">
    <property type="term" value="C:SCF ubiquitin ligase complex"/>
    <property type="evidence" value="ECO:0007669"/>
    <property type="project" value="TreeGrafter"/>
</dbReference>
<dbReference type="PANTHER" id="PTHR46731">
    <property type="entry name" value="F-BOX ONLY PROTEIN 15"/>
    <property type="match status" value="1"/>
</dbReference>
<dbReference type="PANTHER" id="PTHR46731:SF1">
    <property type="entry name" value="F-BOX ONLY PROTEIN 15"/>
    <property type="match status" value="1"/>
</dbReference>
<comment type="caution">
    <text evidence="3">The sequence shown here is derived from an EMBL/GenBank/DDBJ whole genome shotgun (WGS) entry which is preliminary data.</text>
</comment>
<feature type="compositionally biased region" description="Basic and acidic residues" evidence="1">
    <location>
        <begin position="1"/>
        <end position="25"/>
    </location>
</feature>
<feature type="region of interest" description="Disordered" evidence="1">
    <location>
        <begin position="1"/>
        <end position="26"/>
    </location>
</feature>
<dbReference type="STRING" id="1890364.A0A2P6MR45"/>
<feature type="compositionally biased region" description="Low complexity" evidence="1">
    <location>
        <begin position="272"/>
        <end position="285"/>
    </location>
</feature>
<dbReference type="InterPro" id="IPR001810">
    <property type="entry name" value="F-box_dom"/>
</dbReference>
<accession>A0A2P6MR45</accession>
<dbReference type="AlphaFoldDB" id="A0A2P6MR45"/>
<dbReference type="Gene3D" id="1.20.1280.50">
    <property type="match status" value="1"/>
</dbReference>
<dbReference type="SMART" id="SM00256">
    <property type="entry name" value="FBOX"/>
    <property type="match status" value="1"/>
</dbReference>
<dbReference type="InterPro" id="IPR036047">
    <property type="entry name" value="F-box-like_dom_sf"/>
</dbReference>
<reference evidence="3 4" key="1">
    <citation type="journal article" date="2018" name="Genome Biol. Evol.">
        <title>Multiple Roots of Fruiting Body Formation in Amoebozoa.</title>
        <authorList>
            <person name="Hillmann F."/>
            <person name="Forbes G."/>
            <person name="Novohradska S."/>
            <person name="Ferling I."/>
            <person name="Riege K."/>
            <person name="Groth M."/>
            <person name="Westermann M."/>
            <person name="Marz M."/>
            <person name="Spaller T."/>
            <person name="Winckler T."/>
            <person name="Schaap P."/>
            <person name="Glockner G."/>
        </authorList>
    </citation>
    <scope>NUCLEOTIDE SEQUENCE [LARGE SCALE GENOMIC DNA]</scope>
    <source>
        <strain evidence="3 4">Jena</strain>
    </source>
</reference>